<dbReference type="InterPro" id="IPR003695">
    <property type="entry name" value="Ppx_GppA_N"/>
</dbReference>
<keyword evidence="4" id="KW-1185">Reference proteome</keyword>
<dbReference type="PANTHER" id="PTHR30005">
    <property type="entry name" value="EXOPOLYPHOSPHATASE"/>
    <property type="match status" value="1"/>
</dbReference>
<organism evidence="3 4">
    <name type="scientific">Pseudothioclava arenosa</name>
    <dbReference type="NCBI Taxonomy" id="1795308"/>
    <lineage>
        <taxon>Bacteria</taxon>
        <taxon>Pseudomonadati</taxon>
        <taxon>Pseudomonadota</taxon>
        <taxon>Alphaproteobacteria</taxon>
        <taxon>Rhodobacterales</taxon>
        <taxon>Paracoccaceae</taxon>
        <taxon>Pseudothioclava</taxon>
    </lineage>
</organism>
<dbReference type="Gene3D" id="3.30.420.150">
    <property type="entry name" value="Exopolyphosphatase. Domain 2"/>
    <property type="match status" value="1"/>
</dbReference>
<protein>
    <submittedName>
        <fullName evidence="3">Exopolyphosphatase</fullName>
    </submittedName>
</protein>
<evidence type="ECO:0000259" key="2">
    <source>
        <dbReference type="Pfam" id="PF21697"/>
    </source>
</evidence>
<evidence type="ECO:0000313" key="3">
    <source>
        <dbReference type="EMBL" id="PCD77503.1"/>
    </source>
</evidence>
<dbReference type="Gene3D" id="3.30.420.40">
    <property type="match status" value="1"/>
</dbReference>
<dbReference type="RefSeq" id="WP_096431016.1">
    <property type="nucleotide sequence ID" value="NZ_NTJD01000002.1"/>
</dbReference>
<dbReference type="Proteomes" id="UP000243507">
    <property type="component" value="Unassembled WGS sequence"/>
</dbReference>
<sequence length="516" mass="57400">MTNKFRSNRPVSFGEEWDPFGVPLFDDPSARALSRVGVVDIGSNSVRMVVFDGAARSPAYFYNEKVMAGLGQGLAETGRLNPEGRVRALSALKRFALLAKGMDIGPLTCVATAAMRDAEDGPELKRQIERETGLTIHVIDGLEEARFSAQGVLLGWPDAQGLICDIGGNSMELAEVTGGKVGRRVTSQLGPFRLMQVPKKDLGAHIKATVKELARQVGTEHERIYLVGGSWRAIARLDMERRAYPLHVLHEYRMTPDAIAETIDWIGQNDLDELRGRTGTSAARMSLVPWAMQVLGELVRVFQPKEIDVSAYGIREGLLYEQMPERLRRRDPLIEACRHSESTQSRMPGFGKRLHSFIAPIFAEAAPEKYRLIRAACLLHDTTWRTHPDWRAEACFDNVTRANMAALSHPERVYLGVALLHRYKNSRANSPFAHLFDLISPEDMNEAEVLGKAMRFGSMFALHSPQEAAEIDYMPRKQLLTLKLTTKGEDLFGEVAEARFASLAAALGAKPRVKRP</sequence>
<gene>
    <name evidence="3" type="ORF">CLN94_03075</name>
</gene>
<accession>A0A2A4CNC4</accession>
<dbReference type="PANTHER" id="PTHR30005:SF0">
    <property type="entry name" value="RETROGRADE REGULATION PROTEIN 2"/>
    <property type="match status" value="1"/>
</dbReference>
<name>A0A2A4CNC4_9RHOB</name>
<dbReference type="SUPFAM" id="SSF109604">
    <property type="entry name" value="HD-domain/PDEase-like"/>
    <property type="match status" value="1"/>
</dbReference>
<dbReference type="Gene3D" id="1.10.3210.10">
    <property type="entry name" value="Hypothetical protein af1432"/>
    <property type="match status" value="1"/>
</dbReference>
<dbReference type="Pfam" id="PF02541">
    <property type="entry name" value="Ppx-GppA"/>
    <property type="match status" value="1"/>
</dbReference>
<dbReference type="InterPro" id="IPR050273">
    <property type="entry name" value="GppA/Ppx_hydrolase"/>
</dbReference>
<dbReference type="CDD" id="cd24052">
    <property type="entry name" value="ASKHA_NBD_HpPPX-GppA-like"/>
    <property type="match status" value="1"/>
</dbReference>
<dbReference type="InterPro" id="IPR048951">
    <property type="entry name" value="Ppx_C"/>
</dbReference>
<dbReference type="EMBL" id="NTJD01000002">
    <property type="protein sequence ID" value="PCD77503.1"/>
    <property type="molecule type" value="Genomic_DNA"/>
</dbReference>
<feature type="domain" description="Ppx/GppA phosphatase N-terminal" evidence="1">
    <location>
        <begin position="50"/>
        <end position="324"/>
    </location>
</feature>
<evidence type="ECO:0000313" key="4">
    <source>
        <dbReference type="Proteomes" id="UP000243507"/>
    </source>
</evidence>
<dbReference type="Pfam" id="PF21697">
    <property type="entry name" value="Ppx_C"/>
    <property type="match status" value="1"/>
</dbReference>
<dbReference type="InterPro" id="IPR043129">
    <property type="entry name" value="ATPase_NBD"/>
</dbReference>
<dbReference type="SUPFAM" id="SSF53067">
    <property type="entry name" value="Actin-like ATPase domain"/>
    <property type="match status" value="2"/>
</dbReference>
<dbReference type="GO" id="GO:0016462">
    <property type="term" value="F:pyrophosphatase activity"/>
    <property type="evidence" value="ECO:0007669"/>
    <property type="project" value="TreeGrafter"/>
</dbReference>
<reference evidence="3 4" key="1">
    <citation type="submission" date="2017-09" db="EMBL/GenBank/DDBJ databases">
        <title>A multilocus sequence analysis scheme for characterization of bacteria in the genus Thioclava.</title>
        <authorList>
            <person name="Liu Y."/>
            <person name="Shao Z."/>
        </authorList>
    </citation>
    <scope>NUCLEOTIDE SEQUENCE [LARGE SCALE GENOMIC DNA]</scope>
    <source>
        <strain evidence="3 4">CAU 1312</strain>
    </source>
</reference>
<proteinExistence type="predicted"/>
<dbReference type="OrthoDB" id="3698573at2"/>
<dbReference type="AlphaFoldDB" id="A0A2A4CNC4"/>
<evidence type="ECO:0000259" key="1">
    <source>
        <dbReference type="Pfam" id="PF02541"/>
    </source>
</evidence>
<comment type="caution">
    <text evidence="3">The sequence shown here is derived from an EMBL/GenBank/DDBJ whole genome shotgun (WGS) entry which is preliminary data.</text>
</comment>
<feature type="domain" description="Exopolyphosphatase C-terminal" evidence="2">
    <location>
        <begin position="364"/>
        <end position="510"/>
    </location>
</feature>